<proteinExistence type="predicted"/>
<evidence type="ECO:0000313" key="7">
    <source>
        <dbReference type="EMBL" id="CAI8029660.1"/>
    </source>
</evidence>
<reference evidence="7" key="1">
    <citation type="submission" date="2023-03" db="EMBL/GenBank/DDBJ databases">
        <authorList>
            <person name="Steffen K."/>
            <person name="Cardenas P."/>
        </authorList>
    </citation>
    <scope>NUCLEOTIDE SEQUENCE</scope>
</reference>
<dbReference type="PROSITE" id="PS50112">
    <property type="entry name" value="PAS"/>
    <property type="match status" value="1"/>
</dbReference>
<feature type="compositionally biased region" description="Polar residues" evidence="5">
    <location>
        <begin position="913"/>
        <end position="940"/>
    </location>
</feature>
<dbReference type="NCBIfam" id="TIGR00229">
    <property type="entry name" value="sensory_box"/>
    <property type="match status" value="1"/>
</dbReference>
<feature type="domain" description="PAS" evidence="6">
    <location>
        <begin position="1"/>
        <end position="56"/>
    </location>
</feature>
<dbReference type="SMART" id="SM00086">
    <property type="entry name" value="PAC"/>
    <property type="match status" value="1"/>
</dbReference>
<dbReference type="Gene3D" id="3.30.450.20">
    <property type="entry name" value="PAS domain"/>
    <property type="match status" value="2"/>
</dbReference>
<dbReference type="PANTHER" id="PTHR23043:SF17">
    <property type="entry name" value="PROTEIN SIMILAR"/>
    <property type="match status" value="1"/>
</dbReference>
<evidence type="ECO:0000313" key="8">
    <source>
        <dbReference type="Proteomes" id="UP001174909"/>
    </source>
</evidence>
<dbReference type="InterPro" id="IPR035965">
    <property type="entry name" value="PAS-like_dom_sf"/>
</dbReference>
<comment type="caution">
    <text evidence="7">The sequence shown here is derived from an EMBL/GenBank/DDBJ whole genome shotgun (WGS) entry which is preliminary data.</text>
</comment>
<feature type="region of interest" description="Disordered" evidence="5">
    <location>
        <begin position="762"/>
        <end position="786"/>
    </location>
</feature>
<protein>
    <submittedName>
        <fullName evidence="7">Hypoxia-inducible factor 1-alpha</fullName>
    </submittedName>
</protein>
<feature type="region of interest" description="Disordered" evidence="5">
    <location>
        <begin position="246"/>
        <end position="731"/>
    </location>
</feature>
<evidence type="ECO:0000259" key="6">
    <source>
        <dbReference type="PROSITE" id="PS50112"/>
    </source>
</evidence>
<dbReference type="InterPro" id="IPR000014">
    <property type="entry name" value="PAS"/>
</dbReference>
<keyword evidence="4" id="KW-0539">Nucleus</keyword>
<dbReference type="AlphaFoldDB" id="A0AA35SGH2"/>
<comment type="subcellular location">
    <subcellularLocation>
        <location evidence="1">Nucleus</location>
    </subcellularLocation>
</comment>
<dbReference type="Pfam" id="PF14598">
    <property type="entry name" value="PAS_11"/>
    <property type="match status" value="1"/>
</dbReference>
<dbReference type="Proteomes" id="UP001174909">
    <property type="component" value="Unassembled WGS sequence"/>
</dbReference>
<dbReference type="GO" id="GO:0005634">
    <property type="term" value="C:nucleus"/>
    <property type="evidence" value="ECO:0007669"/>
    <property type="project" value="UniProtKB-SubCell"/>
</dbReference>
<evidence type="ECO:0000256" key="5">
    <source>
        <dbReference type="SAM" id="MobiDB-lite"/>
    </source>
</evidence>
<dbReference type="GO" id="GO:0000981">
    <property type="term" value="F:DNA-binding transcription factor activity, RNA polymerase II-specific"/>
    <property type="evidence" value="ECO:0007669"/>
    <property type="project" value="TreeGrafter"/>
</dbReference>
<feature type="compositionally biased region" description="Low complexity" evidence="5">
    <location>
        <begin position="534"/>
        <end position="728"/>
    </location>
</feature>
<accession>A0AA35SGH2</accession>
<dbReference type="PANTHER" id="PTHR23043">
    <property type="entry name" value="HYPOXIA-INDUCIBLE FACTOR 1 ALPHA"/>
    <property type="match status" value="1"/>
</dbReference>
<sequence>MDGFLVVLLSDGSIVYLSESIQKHMGLFQSEHMGTSLYDLVLEEDQTSVKLALSSAEIKAHTRIGTKRVSVPCSFFCRMRCSRNKIANTQSKSPGYKVVHTSGYFQLHGSEAFLVALVKPVTPPSILEIRMEGNMFVTHYALDMHCTFFDGRLNHLMGYGKEDLRGKLAFDFHHHDDTDATLECSRGVQARGEGMSGYYRMITKHGQFVWLQTRATMMFDSHTGNPSYIVCMNFIINKEKGIQSVGTRKALPAPPLDSKTEGFISEEKSKAHDPFPIPREDGMDVNPLSVDPSDKVSADSLSFSSSSLSGRKPGTGAMKMEAESPPHLPPLPNTEEPSSTTGPPPSIRGSSSDVSSGAEVGGRFHDPDHTPSSGGGMSNECVPDSTSAGEASPGYDINRAGESGYNTRTSSYSARPKKTPSDSDSTGTSSTVSPSVIFIGDGGISHGEVSRSSSNSGVSAVLSYAGSSTTVLEPEPSSVYQDPVIQELPSVTMGRDSEPLRPSCRRQSAGGLPPQNTSVCHHQQLQQKPLSSNGGQQQPLSYQGGQQQQPLIYQGDQQQPHSYQGGQQQPLSYQGGQQQQLQQPIVYQSDQQQQPLSYQSDQQQQPLSYQSGQQQPLSYQGGQQQPLSYQSGQQQQLQQPIVYQSDQQQQPLSYQSGQQQPLSYQSDQQQQPLSYQSDQQQQPLSYLSSQQQPLSYQSNQQQPLSYQSSQQQPLSYQSSQQQPLSYQSGQHYQQPLNHIANHAPSTIPVPRPGYVSQQQMMKQEATQPPCRYSNPTQTGTGTSWQGNEIGTQQYQYQPLQRPSYQLHHENSSSFAATNIKDPHQRLLQNLPIDGGFLPPHQMAPSQSHTHQITPQSHSQVPPPQGYTNQMTSSQFQTQHQQVPLPHNFQSPTFQAPPPTQNPLPQNQHPGGLNPQTLPLLSTLDQSNSSRELFSASTNQPAVPPSQCGVAEGPSGNGNSFASIPLSHPQQFANPQTTGVGVAGNMGHVTSNVTPDLINLTGEDLQILDFIDTLGTGGGGGFAQPLASSHLHTK</sequence>
<evidence type="ECO:0000256" key="4">
    <source>
        <dbReference type="ARBA" id="ARBA00023242"/>
    </source>
</evidence>
<feature type="compositionally biased region" description="Polar residues" evidence="5">
    <location>
        <begin position="773"/>
        <end position="786"/>
    </location>
</feature>
<keyword evidence="8" id="KW-1185">Reference proteome</keyword>
<name>A0AA35SGH2_GEOBA</name>
<feature type="compositionally biased region" description="Low complexity" evidence="5">
    <location>
        <begin position="298"/>
        <end position="309"/>
    </location>
</feature>
<dbReference type="InterPro" id="IPR001610">
    <property type="entry name" value="PAC"/>
</dbReference>
<gene>
    <name evidence="7" type="ORF">GBAR_LOCUS16831</name>
</gene>
<feature type="compositionally biased region" description="Polar residues" evidence="5">
    <location>
        <begin position="514"/>
        <end position="533"/>
    </location>
</feature>
<feature type="compositionally biased region" description="Polar residues" evidence="5">
    <location>
        <begin position="404"/>
        <end position="413"/>
    </location>
</feature>
<dbReference type="CDD" id="cd00130">
    <property type="entry name" value="PAS"/>
    <property type="match status" value="2"/>
</dbReference>
<feature type="compositionally biased region" description="Basic and acidic residues" evidence="5">
    <location>
        <begin position="265"/>
        <end position="282"/>
    </location>
</feature>
<organism evidence="7 8">
    <name type="scientific">Geodia barretti</name>
    <name type="common">Barrett's horny sponge</name>
    <dbReference type="NCBI Taxonomy" id="519541"/>
    <lineage>
        <taxon>Eukaryota</taxon>
        <taxon>Metazoa</taxon>
        <taxon>Porifera</taxon>
        <taxon>Demospongiae</taxon>
        <taxon>Heteroscleromorpha</taxon>
        <taxon>Tetractinellida</taxon>
        <taxon>Astrophorina</taxon>
        <taxon>Geodiidae</taxon>
        <taxon>Geodia</taxon>
    </lineage>
</organism>
<evidence type="ECO:0000256" key="3">
    <source>
        <dbReference type="ARBA" id="ARBA00023163"/>
    </source>
</evidence>
<feature type="region of interest" description="Disordered" evidence="5">
    <location>
        <begin position="829"/>
        <end position="962"/>
    </location>
</feature>
<keyword evidence="3" id="KW-0804">Transcription</keyword>
<feature type="compositionally biased region" description="Polar residues" evidence="5">
    <location>
        <begin position="843"/>
        <end position="893"/>
    </location>
</feature>
<evidence type="ECO:0000256" key="1">
    <source>
        <dbReference type="ARBA" id="ARBA00004123"/>
    </source>
</evidence>
<feature type="compositionally biased region" description="Low complexity" evidence="5">
    <location>
        <begin position="446"/>
        <end position="463"/>
    </location>
</feature>
<dbReference type="GO" id="GO:0000977">
    <property type="term" value="F:RNA polymerase II transcription regulatory region sequence-specific DNA binding"/>
    <property type="evidence" value="ECO:0007669"/>
    <property type="project" value="TreeGrafter"/>
</dbReference>
<dbReference type="EMBL" id="CASHTH010002427">
    <property type="protein sequence ID" value="CAI8029660.1"/>
    <property type="molecule type" value="Genomic_DNA"/>
</dbReference>
<keyword evidence="2" id="KW-0805">Transcription regulation</keyword>
<feature type="compositionally biased region" description="Low complexity" evidence="5">
    <location>
        <begin position="422"/>
        <end position="436"/>
    </location>
</feature>
<feature type="compositionally biased region" description="Low complexity" evidence="5">
    <location>
        <begin position="337"/>
        <end position="358"/>
    </location>
</feature>
<dbReference type="SUPFAM" id="SSF55785">
    <property type="entry name" value="PYP-like sensor domain (PAS domain)"/>
    <property type="match status" value="2"/>
</dbReference>
<evidence type="ECO:0000256" key="2">
    <source>
        <dbReference type="ARBA" id="ARBA00023015"/>
    </source>
</evidence>